<dbReference type="InterPro" id="IPR009836">
    <property type="entry name" value="GRDP-like"/>
</dbReference>
<keyword evidence="2" id="KW-1185">Reference proteome</keyword>
<comment type="caution">
    <text evidence="1">The sequence shown here is derived from an EMBL/GenBank/DDBJ whole genome shotgun (WGS) entry which is preliminary data.</text>
</comment>
<dbReference type="PANTHER" id="PTHR34365:SF7">
    <property type="entry name" value="GLYCINE-RICH DOMAIN-CONTAINING PROTEIN 1"/>
    <property type="match status" value="1"/>
</dbReference>
<dbReference type="Proteomes" id="UP000481153">
    <property type="component" value="Unassembled WGS sequence"/>
</dbReference>
<evidence type="ECO:0000313" key="2">
    <source>
        <dbReference type="Proteomes" id="UP000481153"/>
    </source>
</evidence>
<organism evidence="1 2">
    <name type="scientific">Aphanomyces euteiches</name>
    <dbReference type="NCBI Taxonomy" id="100861"/>
    <lineage>
        <taxon>Eukaryota</taxon>
        <taxon>Sar</taxon>
        <taxon>Stramenopiles</taxon>
        <taxon>Oomycota</taxon>
        <taxon>Saprolegniomycetes</taxon>
        <taxon>Saprolegniales</taxon>
        <taxon>Verrucalvaceae</taxon>
        <taxon>Aphanomyces</taxon>
    </lineage>
</organism>
<dbReference type="VEuPathDB" id="FungiDB:AeMF1_003155"/>
<gene>
    <name evidence="1" type="ORF">Ae201684_006500</name>
</gene>
<dbReference type="AlphaFoldDB" id="A0A6G0XB41"/>
<reference evidence="1 2" key="1">
    <citation type="submission" date="2019-07" db="EMBL/GenBank/DDBJ databases">
        <title>Genomics analysis of Aphanomyces spp. identifies a new class of oomycete effector associated with host adaptation.</title>
        <authorList>
            <person name="Gaulin E."/>
        </authorList>
    </citation>
    <scope>NUCLEOTIDE SEQUENCE [LARGE SCALE GENOMIC DNA]</scope>
    <source>
        <strain evidence="1 2">ATCC 201684</strain>
    </source>
</reference>
<sequence>MGRPTIDASSVSSTQVSEAAPLPPLPQYFIDFDVKITSSFLGKKVIFERRQFVLTGQKLQVCRDAKPTHSFSARDITIEHLSGYLYRLKGKPWQRLVLSSPSASRLERFRHVLDLAAKTRQWTPPKDDVMTRLVQVATEIVEAEAAAPSNPSPDKYYSSFPIPPDKGISTVTVAQVQAHLAEKFAMYQFQGKCTNMVQVYSHLVDLEAEYRADPTVNNFAHTVHRLHPVKYKTWCRRDTTHRVPLKEILSKCPFPQCGNTFAIEMMYKFHIKGESLQCNRCGRMIAPTTHRIAAFIADAPQFNHHGSHNSGNTPPDGNVKTFMDELHARMREQAPNASHEGVKELQSKVRDKGQKHFNPHNFGSFELDLVLAMIRQLDFVNKTCAHMEYWNNPTVIQASIIRYHKFMHPHKTKAHDSLQVPTADIDLVWHTHMTDHDKKYDAFVRSQNCLIDHDDTLGTMSLDRGYSEVFYDWLSTYDDAERLNQAPSRDCRFYGVDEPFPIQALPYAAAVVPDKLAVDVSQKPFPNNLSVYLTVIGTPVTDGRVRLQYSRQSYIMG</sequence>
<dbReference type="EMBL" id="VJMJ01000084">
    <property type="protein sequence ID" value="KAF0737331.1"/>
    <property type="molecule type" value="Genomic_DNA"/>
</dbReference>
<proteinExistence type="predicted"/>
<accession>A0A6G0XB41</accession>
<dbReference type="PANTHER" id="PTHR34365">
    <property type="entry name" value="ENOLASE (DUF1399)"/>
    <property type="match status" value="1"/>
</dbReference>
<protein>
    <submittedName>
        <fullName evidence="1">Uncharacterized protein</fullName>
    </submittedName>
</protein>
<name>A0A6G0XB41_9STRA</name>
<dbReference type="Pfam" id="PF07173">
    <property type="entry name" value="GRDP-like"/>
    <property type="match status" value="1"/>
</dbReference>
<evidence type="ECO:0000313" key="1">
    <source>
        <dbReference type="EMBL" id="KAF0737331.1"/>
    </source>
</evidence>